<evidence type="ECO:0000256" key="7">
    <source>
        <dbReference type="RuleBase" id="RU363032"/>
    </source>
</evidence>
<evidence type="ECO:0000256" key="4">
    <source>
        <dbReference type="ARBA" id="ARBA00022692"/>
    </source>
</evidence>
<keyword evidence="10" id="KW-1185">Reference proteome</keyword>
<evidence type="ECO:0000256" key="2">
    <source>
        <dbReference type="ARBA" id="ARBA00022448"/>
    </source>
</evidence>
<dbReference type="PANTHER" id="PTHR32243">
    <property type="entry name" value="MALTOSE TRANSPORT SYSTEM PERMEASE-RELATED"/>
    <property type="match status" value="1"/>
</dbReference>
<feature type="transmembrane region" description="Helical" evidence="7">
    <location>
        <begin position="99"/>
        <end position="121"/>
    </location>
</feature>
<comment type="caution">
    <text evidence="9">The sequence shown here is derived from an EMBL/GenBank/DDBJ whole genome shotgun (WGS) entry which is preliminary data.</text>
</comment>
<dbReference type="Gene3D" id="1.10.3720.10">
    <property type="entry name" value="MetI-like"/>
    <property type="match status" value="1"/>
</dbReference>
<dbReference type="RefSeq" id="WP_185072344.1">
    <property type="nucleotide sequence ID" value="NZ_JACHMB010000001.1"/>
</dbReference>
<evidence type="ECO:0000259" key="8">
    <source>
        <dbReference type="PROSITE" id="PS50928"/>
    </source>
</evidence>
<keyword evidence="6 7" id="KW-0472">Membrane</keyword>
<dbReference type="PANTHER" id="PTHR32243:SF18">
    <property type="entry name" value="INNER MEMBRANE ABC TRANSPORTER PERMEASE PROTEIN YCJP"/>
    <property type="match status" value="1"/>
</dbReference>
<evidence type="ECO:0000256" key="6">
    <source>
        <dbReference type="ARBA" id="ARBA00023136"/>
    </source>
</evidence>
<dbReference type="Pfam" id="PF00528">
    <property type="entry name" value="BPD_transp_1"/>
    <property type="match status" value="1"/>
</dbReference>
<feature type="transmembrane region" description="Helical" evidence="7">
    <location>
        <begin position="236"/>
        <end position="259"/>
    </location>
</feature>
<sequence>MTDARRNTAVTVVGCVVLLAVYALPLYWLLATSFKSLKDVFAGSAAIVFKPTLQAYIDVWNGGFATAAVNSVIIAVSTTVIVLVVAVPTSYGLARLNGAVVTGGLAALIVLQMVPATSTLIPLNRLLAQWGLIGNLYGVAIAIAATNLPFSMLLLRPFFTGVPIAVEEAAASDGASRWQRFVKIVLPITRNGIATVATLTFIGAWGEFLYAITFLSDPGQYPVSALLAQQMSSYGVNWPGLMAVSVLVSVPTVLIYLFGQRLLVGGITMGSVR</sequence>
<reference evidence="9 10" key="1">
    <citation type="submission" date="2020-08" db="EMBL/GenBank/DDBJ databases">
        <title>Sequencing the genomes of 1000 actinobacteria strains.</title>
        <authorList>
            <person name="Klenk H.-P."/>
        </authorList>
    </citation>
    <scope>NUCLEOTIDE SEQUENCE [LARGE SCALE GENOMIC DNA]</scope>
    <source>
        <strain evidence="9 10">DSM 45507</strain>
    </source>
</reference>
<dbReference type="GO" id="GO:0005886">
    <property type="term" value="C:plasma membrane"/>
    <property type="evidence" value="ECO:0007669"/>
    <property type="project" value="UniProtKB-SubCell"/>
</dbReference>
<evidence type="ECO:0000256" key="3">
    <source>
        <dbReference type="ARBA" id="ARBA00022475"/>
    </source>
</evidence>
<feature type="transmembrane region" description="Helical" evidence="7">
    <location>
        <begin position="127"/>
        <end position="150"/>
    </location>
</feature>
<organism evidence="9 10">
    <name type="scientific">Nonomuraea jabiensis</name>
    <dbReference type="NCBI Taxonomy" id="882448"/>
    <lineage>
        <taxon>Bacteria</taxon>
        <taxon>Bacillati</taxon>
        <taxon>Actinomycetota</taxon>
        <taxon>Actinomycetes</taxon>
        <taxon>Streptosporangiales</taxon>
        <taxon>Streptosporangiaceae</taxon>
        <taxon>Nonomuraea</taxon>
    </lineage>
</organism>
<dbReference type="AlphaFoldDB" id="A0A7W9LCQ2"/>
<dbReference type="CDD" id="cd06261">
    <property type="entry name" value="TM_PBP2"/>
    <property type="match status" value="1"/>
</dbReference>
<dbReference type="InterPro" id="IPR000515">
    <property type="entry name" value="MetI-like"/>
</dbReference>
<keyword evidence="4 7" id="KW-0812">Transmembrane</keyword>
<proteinExistence type="inferred from homology"/>
<feature type="transmembrane region" description="Helical" evidence="7">
    <location>
        <begin position="193"/>
        <end position="216"/>
    </location>
</feature>
<dbReference type="Proteomes" id="UP000579153">
    <property type="component" value="Unassembled WGS sequence"/>
</dbReference>
<dbReference type="InterPro" id="IPR035906">
    <property type="entry name" value="MetI-like_sf"/>
</dbReference>
<accession>A0A7W9LCQ2</accession>
<keyword evidence="2 7" id="KW-0813">Transport</keyword>
<comment type="similarity">
    <text evidence="7">Belongs to the binding-protein-dependent transport system permease family.</text>
</comment>
<keyword evidence="5 7" id="KW-1133">Transmembrane helix</keyword>
<feature type="transmembrane region" description="Helical" evidence="7">
    <location>
        <begin position="9"/>
        <end position="30"/>
    </location>
</feature>
<dbReference type="GO" id="GO:0055085">
    <property type="term" value="P:transmembrane transport"/>
    <property type="evidence" value="ECO:0007669"/>
    <property type="project" value="InterPro"/>
</dbReference>
<keyword evidence="9" id="KW-0762">Sugar transport</keyword>
<keyword evidence="3" id="KW-1003">Cell membrane</keyword>
<evidence type="ECO:0000256" key="1">
    <source>
        <dbReference type="ARBA" id="ARBA00004651"/>
    </source>
</evidence>
<evidence type="ECO:0000313" key="9">
    <source>
        <dbReference type="EMBL" id="MBB5778964.1"/>
    </source>
</evidence>
<feature type="domain" description="ABC transmembrane type-1" evidence="8">
    <location>
        <begin position="68"/>
        <end position="259"/>
    </location>
</feature>
<dbReference type="InterPro" id="IPR050901">
    <property type="entry name" value="BP-dep_ABC_trans_perm"/>
</dbReference>
<dbReference type="SUPFAM" id="SSF161098">
    <property type="entry name" value="MetI-like"/>
    <property type="match status" value="1"/>
</dbReference>
<evidence type="ECO:0000313" key="10">
    <source>
        <dbReference type="Proteomes" id="UP000579153"/>
    </source>
</evidence>
<gene>
    <name evidence="9" type="ORF">HD596_005720</name>
</gene>
<dbReference type="PROSITE" id="PS50928">
    <property type="entry name" value="ABC_TM1"/>
    <property type="match status" value="1"/>
</dbReference>
<feature type="transmembrane region" description="Helical" evidence="7">
    <location>
        <begin position="64"/>
        <end position="87"/>
    </location>
</feature>
<protein>
    <submittedName>
        <fullName evidence="9">Multiple sugar transport system permease protein</fullName>
    </submittedName>
</protein>
<dbReference type="EMBL" id="JACHMB010000001">
    <property type="protein sequence ID" value="MBB5778964.1"/>
    <property type="molecule type" value="Genomic_DNA"/>
</dbReference>
<name>A0A7W9LCQ2_9ACTN</name>
<comment type="subcellular location">
    <subcellularLocation>
        <location evidence="1 7">Cell membrane</location>
        <topology evidence="1 7">Multi-pass membrane protein</topology>
    </subcellularLocation>
</comment>
<evidence type="ECO:0000256" key="5">
    <source>
        <dbReference type="ARBA" id="ARBA00022989"/>
    </source>
</evidence>